<comment type="caution">
    <text evidence="2">The sequence shown here is derived from an EMBL/GenBank/DDBJ whole genome shotgun (WGS) entry which is preliminary data.</text>
</comment>
<name>A0AAJ3LUX2_PROHU</name>
<evidence type="ECO:0000256" key="1">
    <source>
        <dbReference type="SAM" id="SignalP"/>
    </source>
</evidence>
<dbReference type="GO" id="GO:0007155">
    <property type="term" value="P:cell adhesion"/>
    <property type="evidence" value="ECO:0007669"/>
    <property type="project" value="InterPro"/>
</dbReference>
<dbReference type="Gene3D" id="2.60.40.1090">
    <property type="entry name" value="Fimbrial-type adhesion domain"/>
    <property type="match status" value="1"/>
</dbReference>
<dbReference type="InterPro" id="IPR036937">
    <property type="entry name" value="Adhesion_dom_fimbrial_sf"/>
</dbReference>
<proteinExistence type="predicted"/>
<keyword evidence="3" id="KW-1185">Reference proteome</keyword>
<reference evidence="2 3" key="1">
    <citation type="submission" date="2016-04" db="EMBL/GenBank/DDBJ databases">
        <title>ATOL: Assembling a taxonomically balanced genome-scale reconstruction of the evolutionary history of the Enterobacteriaceae.</title>
        <authorList>
            <person name="Plunkett G.III."/>
            <person name="Neeno-Eckwall E.C."/>
            <person name="Glasner J.D."/>
            <person name="Perna N.T."/>
        </authorList>
    </citation>
    <scope>NUCLEOTIDE SEQUENCE [LARGE SCALE GENOMIC DNA]</scope>
    <source>
        <strain evidence="2 3">ATCC 700826</strain>
    </source>
</reference>
<dbReference type="InterPro" id="IPR008966">
    <property type="entry name" value="Adhesion_dom_sf"/>
</dbReference>
<dbReference type="Proteomes" id="UP000078250">
    <property type="component" value="Unassembled WGS sequence"/>
</dbReference>
<evidence type="ECO:0008006" key="4">
    <source>
        <dbReference type="Google" id="ProtNLM"/>
    </source>
</evidence>
<accession>A0AAJ3LUX2</accession>
<protein>
    <recommendedName>
        <fullName evidence="4">Fimbrial protein</fullName>
    </recommendedName>
</protein>
<dbReference type="AlphaFoldDB" id="A0AAJ3LUX2"/>
<organism evidence="2 3">
    <name type="scientific">Proteus hauseri ATCC 700826</name>
    <dbReference type="NCBI Taxonomy" id="1354271"/>
    <lineage>
        <taxon>Bacteria</taxon>
        <taxon>Pseudomonadati</taxon>
        <taxon>Pseudomonadota</taxon>
        <taxon>Gammaproteobacteria</taxon>
        <taxon>Enterobacterales</taxon>
        <taxon>Morganellaceae</taxon>
        <taxon>Proteus</taxon>
    </lineage>
</organism>
<dbReference type="SUPFAM" id="SSF49401">
    <property type="entry name" value="Bacterial adhesins"/>
    <property type="match status" value="1"/>
</dbReference>
<feature type="chain" id="PRO_5042478223" description="Fimbrial protein" evidence="1">
    <location>
        <begin position="33"/>
        <end position="199"/>
    </location>
</feature>
<gene>
    <name evidence="2" type="ORF">M997_0664</name>
</gene>
<evidence type="ECO:0000313" key="2">
    <source>
        <dbReference type="EMBL" id="OAT49448.1"/>
    </source>
</evidence>
<sequence>MIRAACMNIQNKPVLCGFILFLLTLFSSSVFALSRATINFEANVVKVACELSVSQSQIKFDPVMNNEIKPHTLIRARDFILNISRCNAVDGQDSITPKLKVSGLGFNTSDGKWLFKAQDSSVKNMGFLLYHSDTQPSYSDISLKNNDIIDYHQTYKVSTLNLDTKFYAMMACGDSETCDKAKVETGIIKAIVSFDLLYD</sequence>
<dbReference type="GO" id="GO:0009289">
    <property type="term" value="C:pilus"/>
    <property type="evidence" value="ECO:0007669"/>
    <property type="project" value="InterPro"/>
</dbReference>
<dbReference type="EMBL" id="LXEV01000011">
    <property type="protein sequence ID" value="OAT49448.1"/>
    <property type="molecule type" value="Genomic_DNA"/>
</dbReference>
<feature type="signal peptide" evidence="1">
    <location>
        <begin position="1"/>
        <end position="32"/>
    </location>
</feature>
<evidence type="ECO:0000313" key="3">
    <source>
        <dbReference type="Proteomes" id="UP000078250"/>
    </source>
</evidence>
<keyword evidence="1" id="KW-0732">Signal</keyword>